<dbReference type="EMBL" id="NPZB01000001">
    <property type="protein sequence ID" value="PNS08436.1"/>
    <property type="molecule type" value="Genomic_DNA"/>
</dbReference>
<keyword evidence="4" id="KW-1185">Reference proteome</keyword>
<feature type="chain" id="PRO_5014332767" description="DUF4124 domain-containing protein" evidence="2">
    <location>
        <begin position="20"/>
        <end position="139"/>
    </location>
</feature>
<reference evidence="3 4" key="1">
    <citation type="submission" date="2017-08" db="EMBL/GenBank/DDBJ databases">
        <title>Lysobacter sylvestris genome.</title>
        <authorList>
            <person name="Zhang D.-C."/>
            <person name="Albuquerque L."/>
            <person name="Franca L."/>
            <person name="Froufe H.J.C."/>
            <person name="Barroso C."/>
            <person name="Egas C."/>
            <person name="Da Costa M."/>
            <person name="Margesin R."/>
        </authorList>
    </citation>
    <scope>NUCLEOTIDE SEQUENCE [LARGE SCALE GENOMIC DNA]</scope>
    <source>
        <strain evidence="3 4">AM20-91</strain>
    </source>
</reference>
<feature type="signal peptide" evidence="2">
    <location>
        <begin position="1"/>
        <end position="19"/>
    </location>
</feature>
<comment type="caution">
    <text evidence="3">The sequence shown here is derived from an EMBL/GenBank/DDBJ whole genome shotgun (WGS) entry which is preliminary data.</text>
</comment>
<organism evidence="3 4">
    <name type="scientific">Solilutibacter silvestris</name>
    <dbReference type="NCBI Taxonomy" id="1645665"/>
    <lineage>
        <taxon>Bacteria</taxon>
        <taxon>Pseudomonadati</taxon>
        <taxon>Pseudomonadota</taxon>
        <taxon>Gammaproteobacteria</taxon>
        <taxon>Lysobacterales</taxon>
        <taxon>Lysobacteraceae</taxon>
        <taxon>Solilutibacter</taxon>
    </lineage>
</organism>
<proteinExistence type="predicted"/>
<evidence type="ECO:0008006" key="5">
    <source>
        <dbReference type="Google" id="ProtNLM"/>
    </source>
</evidence>
<evidence type="ECO:0000256" key="2">
    <source>
        <dbReference type="SAM" id="SignalP"/>
    </source>
</evidence>
<dbReference type="RefSeq" id="WP_103073617.1">
    <property type="nucleotide sequence ID" value="NZ_NPZB01000001.1"/>
</dbReference>
<accession>A0A2K1Q072</accession>
<evidence type="ECO:0000313" key="4">
    <source>
        <dbReference type="Proteomes" id="UP000236220"/>
    </source>
</evidence>
<evidence type="ECO:0000256" key="1">
    <source>
        <dbReference type="SAM" id="MobiDB-lite"/>
    </source>
</evidence>
<dbReference type="Proteomes" id="UP000236220">
    <property type="component" value="Unassembled WGS sequence"/>
</dbReference>
<sequence>MKQIGMIVLLALASGGAGAGEVHQCLGHGGTVSYVDGDCPAGTHAGWTRSYDDDRAGQTRAIRQRQLETLEWQRSNRAEVSALMRVRRGGRVASARGGDGMNHCQRARHHRDRSRDREFRTMTYDRMIALDDGVREACR</sequence>
<evidence type="ECO:0000313" key="3">
    <source>
        <dbReference type="EMBL" id="PNS08436.1"/>
    </source>
</evidence>
<gene>
    <name evidence="3" type="ORF">Lysil_0065</name>
</gene>
<keyword evidence="2" id="KW-0732">Signal</keyword>
<feature type="region of interest" description="Disordered" evidence="1">
    <location>
        <begin position="93"/>
        <end position="115"/>
    </location>
</feature>
<protein>
    <recommendedName>
        <fullName evidence="5">DUF4124 domain-containing protein</fullName>
    </recommendedName>
</protein>
<dbReference type="OrthoDB" id="6027793at2"/>
<dbReference type="AlphaFoldDB" id="A0A2K1Q072"/>
<name>A0A2K1Q072_9GAMM</name>